<dbReference type="Pfam" id="PF25912">
    <property type="entry name" value="DUF7964"/>
    <property type="match status" value="1"/>
</dbReference>
<feature type="domain" description="DUF7964" evidence="1">
    <location>
        <begin position="4"/>
        <end position="87"/>
    </location>
</feature>
<sequence>MAIVESLPPRPLSAKELVDLNHSEAVELASPIREEGDASAVILATESWVKGLAFDESDGWTVVETVSLDETARIDGLQRCEEALLAFRGESVEDVE</sequence>
<dbReference type="InterPro" id="IPR058270">
    <property type="entry name" value="DUF7964"/>
</dbReference>
<dbReference type="OrthoDB" id="250597at2157"/>
<reference evidence="3" key="1">
    <citation type="submission" date="2016-10" db="EMBL/GenBank/DDBJ databases">
        <authorList>
            <person name="Varghese N."/>
            <person name="Submissions S."/>
        </authorList>
    </citation>
    <scope>NUCLEOTIDE SEQUENCE [LARGE SCALE GENOMIC DNA]</scope>
    <source>
        <strain evidence="3">CGMCC 1.8711</strain>
    </source>
</reference>
<accession>A0A1I6GHX0</accession>
<dbReference type="EMBL" id="FOYS01000002">
    <property type="protein sequence ID" value="SFR41667.1"/>
    <property type="molecule type" value="Genomic_DNA"/>
</dbReference>
<keyword evidence="3" id="KW-1185">Reference proteome</keyword>
<evidence type="ECO:0000313" key="3">
    <source>
        <dbReference type="Proteomes" id="UP000243250"/>
    </source>
</evidence>
<dbReference type="RefSeq" id="WP_089879404.1">
    <property type="nucleotide sequence ID" value="NZ_FOYS01000002.1"/>
</dbReference>
<gene>
    <name evidence="2" type="ORF">SAMN04488124_1055</name>
</gene>
<organism evidence="2 3">
    <name type="scientific">Halogeometricum limi</name>
    <dbReference type="NCBI Taxonomy" id="555875"/>
    <lineage>
        <taxon>Archaea</taxon>
        <taxon>Methanobacteriati</taxon>
        <taxon>Methanobacteriota</taxon>
        <taxon>Stenosarchaea group</taxon>
        <taxon>Halobacteria</taxon>
        <taxon>Halobacteriales</taxon>
        <taxon>Haloferacaceae</taxon>
        <taxon>Halogeometricum</taxon>
    </lineage>
</organism>
<name>A0A1I6GHX0_9EURY</name>
<evidence type="ECO:0000259" key="1">
    <source>
        <dbReference type="Pfam" id="PF25912"/>
    </source>
</evidence>
<dbReference type="STRING" id="555875.SAMN04488124_1055"/>
<dbReference type="Proteomes" id="UP000243250">
    <property type="component" value="Unassembled WGS sequence"/>
</dbReference>
<protein>
    <recommendedName>
        <fullName evidence="1">DUF7964 domain-containing protein</fullName>
    </recommendedName>
</protein>
<evidence type="ECO:0000313" key="2">
    <source>
        <dbReference type="EMBL" id="SFR41667.1"/>
    </source>
</evidence>
<dbReference type="AlphaFoldDB" id="A0A1I6GHX0"/>
<proteinExistence type="predicted"/>